<dbReference type="InterPro" id="IPR012135">
    <property type="entry name" value="Dihydroorotate_DH_1_2"/>
</dbReference>
<feature type="binding site" evidence="13">
    <location>
        <begin position="45"/>
        <end position="46"/>
    </location>
    <ligand>
        <name>FMN</name>
        <dbReference type="ChEBI" id="CHEBI:58210"/>
    </ligand>
</feature>
<evidence type="ECO:0000256" key="11">
    <source>
        <dbReference type="ARBA" id="ARBA00023027"/>
    </source>
</evidence>
<dbReference type="InterPro" id="IPR049622">
    <property type="entry name" value="Dihydroorotate_DH_I"/>
</dbReference>
<dbReference type="RefSeq" id="WP_048007917.1">
    <property type="nucleotide sequence ID" value="NZ_CP107027.1"/>
</dbReference>
<dbReference type="InterPro" id="IPR001295">
    <property type="entry name" value="Dihydroorotate_DH_CS"/>
</dbReference>
<dbReference type="PANTHER" id="PTHR48109:SF1">
    <property type="entry name" value="DIHYDROOROTATE DEHYDROGENASE (FUMARATE)"/>
    <property type="match status" value="1"/>
</dbReference>
<dbReference type="PROSITE" id="PS00912">
    <property type="entry name" value="DHODEHASE_2"/>
    <property type="match status" value="1"/>
</dbReference>
<evidence type="ECO:0000256" key="3">
    <source>
        <dbReference type="ARBA" id="ARBA00004715"/>
    </source>
</evidence>
<gene>
    <name evidence="13" type="primary">pyrD</name>
    <name evidence="15" type="ORF">OD459_05275</name>
</gene>
<keyword evidence="6 13" id="KW-0963">Cytoplasm</keyword>
<comment type="cofactor">
    <cofactor evidence="13">
        <name>FMN</name>
        <dbReference type="ChEBI" id="CHEBI:58210"/>
    </cofactor>
    <text evidence="13">Binds 1 FMN per subunit.</text>
</comment>
<feature type="binding site" evidence="13">
    <location>
        <position position="45"/>
    </location>
    <ligand>
        <name>substrate</name>
    </ligand>
</feature>
<evidence type="ECO:0000256" key="9">
    <source>
        <dbReference type="ARBA" id="ARBA00022975"/>
    </source>
</evidence>
<dbReference type="FunFam" id="3.20.20.70:FF:000069">
    <property type="entry name" value="Dihydroorotate dehydrogenase"/>
    <property type="match status" value="1"/>
</dbReference>
<evidence type="ECO:0000313" key="16">
    <source>
        <dbReference type="Proteomes" id="UP001163104"/>
    </source>
</evidence>
<feature type="binding site" evidence="13">
    <location>
        <position position="191"/>
    </location>
    <ligand>
        <name>FMN</name>
        <dbReference type="ChEBI" id="CHEBI:58210"/>
    </ligand>
</feature>
<dbReference type="NCBIfam" id="TIGR01037">
    <property type="entry name" value="pyrD_sub1_fam"/>
    <property type="match status" value="1"/>
</dbReference>
<proteinExistence type="inferred from homology"/>
<dbReference type="NCBIfam" id="NF005574">
    <property type="entry name" value="PRK07259.1"/>
    <property type="match status" value="1"/>
</dbReference>
<evidence type="ECO:0000256" key="1">
    <source>
        <dbReference type="ARBA" id="ARBA00003616"/>
    </source>
</evidence>
<feature type="binding site" evidence="13">
    <location>
        <position position="21"/>
    </location>
    <ligand>
        <name>FMN</name>
        <dbReference type="ChEBI" id="CHEBI:58210"/>
    </ligand>
</feature>
<accession>A0AA46SJR2</accession>
<protein>
    <recommendedName>
        <fullName evidence="13">Dihydroorotate dehydrogenase</fullName>
        <shortName evidence="13">DHOD</shortName>
        <shortName evidence="13">DHODase</shortName>
        <shortName evidence="13">DHOdehase</shortName>
        <ecNumber evidence="13">1.3.-.-</ecNumber>
    </recommendedName>
</protein>
<evidence type="ECO:0000256" key="8">
    <source>
        <dbReference type="ARBA" id="ARBA00022643"/>
    </source>
</evidence>
<evidence type="ECO:0000256" key="6">
    <source>
        <dbReference type="ARBA" id="ARBA00022490"/>
    </source>
</evidence>
<feature type="domain" description="Dihydroorotate dehydrogenase catalytic" evidence="14">
    <location>
        <begin position="4"/>
        <end position="285"/>
    </location>
</feature>
<evidence type="ECO:0000256" key="2">
    <source>
        <dbReference type="ARBA" id="ARBA00004496"/>
    </source>
</evidence>
<evidence type="ECO:0000259" key="14">
    <source>
        <dbReference type="Pfam" id="PF01180"/>
    </source>
</evidence>
<evidence type="ECO:0000256" key="5">
    <source>
        <dbReference type="ARBA" id="ARBA00011669"/>
    </source>
</evidence>
<keyword evidence="7 13" id="KW-0285">Flavoprotein</keyword>
<dbReference type="SUPFAM" id="SSF51395">
    <property type="entry name" value="FMN-linked oxidoreductases"/>
    <property type="match status" value="1"/>
</dbReference>
<comment type="catalytic activity">
    <reaction evidence="12">
        <text>(S)-dihydroorotate + NAD(+) = orotate + NADH + H(+)</text>
        <dbReference type="Rhea" id="RHEA:13513"/>
        <dbReference type="ChEBI" id="CHEBI:15378"/>
        <dbReference type="ChEBI" id="CHEBI:30839"/>
        <dbReference type="ChEBI" id="CHEBI:30864"/>
        <dbReference type="ChEBI" id="CHEBI:57540"/>
        <dbReference type="ChEBI" id="CHEBI:57945"/>
        <dbReference type="EC" id="1.3.1.14"/>
    </reaction>
</comment>
<dbReference type="InterPro" id="IPR024920">
    <property type="entry name" value="Dihydroorotate_DH_1"/>
</dbReference>
<comment type="catalytic activity">
    <reaction evidence="13">
        <text>(S)-dihydroorotate + A = orotate + AH2</text>
        <dbReference type="Rhea" id="RHEA:18073"/>
        <dbReference type="ChEBI" id="CHEBI:13193"/>
        <dbReference type="ChEBI" id="CHEBI:17499"/>
        <dbReference type="ChEBI" id="CHEBI:30839"/>
        <dbReference type="ChEBI" id="CHEBI:30864"/>
    </reaction>
</comment>
<feature type="active site" description="Nucleophile" evidence="13">
    <location>
        <position position="130"/>
    </location>
</feature>
<comment type="similarity">
    <text evidence="4 13">Belongs to the dihydroorotate dehydrogenase family. Type 1 subfamily.</text>
</comment>
<feature type="binding site" evidence="13">
    <location>
        <begin position="192"/>
        <end position="193"/>
    </location>
    <ligand>
        <name>substrate</name>
    </ligand>
</feature>
<sequence length="314" mass="33445">MNSLNVSLPGLELKNPIMPASGCFGFGREFSQLYDLSQLGAIMIKATTLEPRFGNPTPRVAETSAGMLNAIGLQNPGLEKVVNEELAWLEQYDVPIIANVAGSQEEDYIAVASKISASPNVHALELNISCPNVKTGGIAFGTIPEIAKNLTKKVKEVSEVPVYVKLSPNVTNIVEMAKAAEDGGADGLTMINTLVGMRIDLKTGNPILANKSGGLSGPAIKPVALRMIYEVSQQVSLPIIGMGGIESAEDVIEYFYAGASAVAVGTANFVDPFVCPKIIGELPELIKKLGYEHISECTGRSWKKHEKKAAHYCS</sequence>
<dbReference type="AlphaFoldDB" id="A0AA46SJR2"/>
<feature type="binding site" evidence="13">
    <location>
        <position position="217"/>
    </location>
    <ligand>
        <name>FMN</name>
        <dbReference type="ChEBI" id="CHEBI:58210"/>
    </ligand>
</feature>
<comment type="pathway">
    <text evidence="3">Pyrimidine metabolism; UMP biosynthesis via de novo pathway; orotate from (S)-dihydroorotate (NAD(+) route): step 1/1.</text>
</comment>
<dbReference type="EMBL" id="CP107027">
    <property type="protein sequence ID" value="UYG96442.1"/>
    <property type="molecule type" value="Genomic_DNA"/>
</dbReference>
<dbReference type="HAMAP" id="MF_00224">
    <property type="entry name" value="DHO_dh_type1"/>
    <property type="match status" value="1"/>
</dbReference>
<comment type="subunit">
    <text evidence="5">Heterotetramer of 2 PyrK and 2 PyrD type B subunits.</text>
</comment>
<feature type="binding site" evidence="13">
    <location>
        <position position="165"/>
    </location>
    <ligand>
        <name>FMN</name>
        <dbReference type="ChEBI" id="CHEBI:58210"/>
    </ligand>
</feature>
<evidence type="ECO:0000256" key="7">
    <source>
        <dbReference type="ARBA" id="ARBA00022630"/>
    </source>
</evidence>
<feature type="binding site" evidence="13">
    <location>
        <begin position="69"/>
        <end position="73"/>
    </location>
    <ligand>
        <name>substrate</name>
    </ligand>
</feature>
<comment type="function">
    <text evidence="1">Catalyzes the conversion of dihydroorotate to orotate with NAD(+) as electron acceptor.</text>
</comment>
<feature type="binding site" evidence="13">
    <location>
        <position position="127"/>
    </location>
    <ligand>
        <name>substrate</name>
    </ligand>
</feature>
<comment type="subcellular location">
    <subcellularLocation>
        <location evidence="2 13">Cytoplasm</location>
    </subcellularLocation>
</comment>
<dbReference type="GO" id="GO:0004589">
    <property type="term" value="F:dihydroorotate dehydrogenase (NAD+) activity"/>
    <property type="evidence" value="ECO:0007669"/>
    <property type="project" value="UniProtKB-EC"/>
</dbReference>
<dbReference type="InterPro" id="IPR050074">
    <property type="entry name" value="DHO_dehydrogenase"/>
</dbReference>
<feature type="binding site" evidence="13">
    <location>
        <position position="127"/>
    </location>
    <ligand>
        <name>FMN</name>
        <dbReference type="ChEBI" id="CHEBI:58210"/>
    </ligand>
</feature>
<dbReference type="GO" id="GO:0005737">
    <property type="term" value="C:cytoplasm"/>
    <property type="evidence" value="ECO:0007669"/>
    <property type="project" value="UniProtKB-SubCell"/>
</dbReference>
<dbReference type="Gene3D" id="3.20.20.70">
    <property type="entry name" value="Aldolase class I"/>
    <property type="match status" value="1"/>
</dbReference>
<feature type="binding site" evidence="13">
    <location>
        <begin position="243"/>
        <end position="244"/>
    </location>
    <ligand>
        <name>FMN</name>
        <dbReference type="ChEBI" id="CHEBI:58210"/>
    </ligand>
</feature>
<evidence type="ECO:0000256" key="12">
    <source>
        <dbReference type="ARBA" id="ARBA00048996"/>
    </source>
</evidence>
<evidence type="ECO:0000256" key="4">
    <source>
        <dbReference type="ARBA" id="ARBA00008008"/>
    </source>
</evidence>
<dbReference type="CDD" id="cd04740">
    <property type="entry name" value="DHOD_1B_like"/>
    <property type="match status" value="1"/>
</dbReference>
<keyword evidence="11" id="KW-0520">NAD</keyword>
<dbReference type="GO" id="GO:0006207">
    <property type="term" value="P:'de novo' pyrimidine nucleobase biosynthetic process"/>
    <property type="evidence" value="ECO:0007669"/>
    <property type="project" value="InterPro"/>
</dbReference>
<name>A0AA46SJR2_CYTFI</name>
<dbReference type="InterPro" id="IPR005720">
    <property type="entry name" value="Dihydroorotate_DH_cat"/>
</dbReference>
<evidence type="ECO:0000256" key="10">
    <source>
        <dbReference type="ARBA" id="ARBA00023002"/>
    </source>
</evidence>
<keyword evidence="8 13" id="KW-0288">FMN</keyword>
<evidence type="ECO:0000256" key="13">
    <source>
        <dbReference type="HAMAP-Rule" id="MF_00224"/>
    </source>
</evidence>
<dbReference type="InterPro" id="IPR033888">
    <property type="entry name" value="DHOD_1B"/>
</dbReference>
<dbReference type="Proteomes" id="UP001163104">
    <property type="component" value="Chromosome"/>
</dbReference>
<keyword evidence="10 13" id="KW-0560">Oxidoreductase</keyword>
<dbReference type="GO" id="GO:0044205">
    <property type="term" value="P:'de novo' UMP biosynthetic process"/>
    <property type="evidence" value="ECO:0007669"/>
    <property type="project" value="UniProtKB-UniRule"/>
</dbReference>
<feature type="binding site" evidence="13">
    <location>
        <begin position="265"/>
        <end position="266"/>
    </location>
    <ligand>
        <name>FMN</name>
        <dbReference type="ChEBI" id="CHEBI:58210"/>
    </ligand>
</feature>
<dbReference type="InterPro" id="IPR013785">
    <property type="entry name" value="Aldolase_TIM"/>
</dbReference>
<dbReference type="PROSITE" id="PS00911">
    <property type="entry name" value="DHODEHASE_1"/>
    <property type="match status" value="1"/>
</dbReference>
<keyword evidence="9 13" id="KW-0665">Pyrimidine biosynthesis</keyword>
<reference evidence="15" key="1">
    <citation type="submission" date="2022-10" db="EMBL/GenBank/DDBJ databases">
        <title>Mechanism of multi-heavy metal repair in Cytobacillus Firmus M7.</title>
        <authorList>
            <person name="Li X."/>
            <person name="Yu C."/>
        </authorList>
    </citation>
    <scope>NUCLEOTIDE SEQUENCE</scope>
    <source>
        <strain evidence="15">M7</strain>
    </source>
</reference>
<organism evidence="15 16">
    <name type="scientific">Cytobacillus firmus</name>
    <name type="common">Bacillus firmus</name>
    <dbReference type="NCBI Taxonomy" id="1399"/>
    <lineage>
        <taxon>Bacteria</taxon>
        <taxon>Bacillati</taxon>
        <taxon>Bacillota</taxon>
        <taxon>Bacilli</taxon>
        <taxon>Bacillales</taxon>
        <taxon>Bacillaceae</taxon>
        <taxon>Cytobacillus</taxon>
    </lineage>
</organism>
<dbReference type="EC" id="1.3.-.-" evidence="13"/>
<dbReference type="PANTHER" id="PTHR48109">
    <property type="entry name" value="DIHYDROOROTATE DEHYDROGENASE (QUINONE), MITOCHONDRIAL-RELATED"/>
    <property type="match status" value="1"/>
</dbReference>
<feature type="binding site" evidence="13">
    <location>
        <position position="99"/>
    </location>
    <ligand>
        <name>FMN</name>
        <dbReference type="ChEBI" id="CHEBI:58210"/>
    </ligand>
</feature>
<evidence type="ECO:0000313" key="15">
    <source>
        <dbReference type="EMBL" id="UYG96442.1"/>
    </source>
</evidence>
<dbReference type="PIRSF" id="PIRSF000164">
    <property type="entry name" value="DHO_oxidase"/>
    <property type="match status" value="1"/>
</dbReference>
<dbReference type="Pfam" id="PF01180">
    <property type="entry name" value="DHO_dh"/>
    <property type="match status" value="1"/>
</dbReference>